<dbReference type="Proteomes" id="UP000188235">
    <property type="component" value="Chromosome"/>
</dbReference>
<dbReference type="GO" id="GO:0000976">
    <property type="term" value="F:transcription cis-regulatory region binding"/>
    <property type="evidence" value="ECO:0007669"/>
    <property type="project" value="TreeGrafter"/>
</dbReference>
<dbReference type="InterPro" id="IPR050109">
    <property type="entry name" value="HTH-type_TetR-like_transc_reg"/>
</dbReference>
<dbReference type="InterPro" id="IPR001647">
    <property type="entry name" value="HTH_TetR"/>
</dbReference>
<feature type="domain" description="HTH tetR-type" evidence="5">
    <location>
        <begin position="4"/>
        <end position="63"/>
    </location>
</feature>
<dbReference type="PANTHER" id="PTHR30055">
    <property type="entry name" value="HTH-TYPE TRANSCRIPTIONAL REGULATOR RUTR"/>
    <property type="match status" value="1"/>
</dbReference>
<keyword evidence="1" id="KW-0805">Transcription regulation</keyword>
<feature type="DNA-binding region" description="H-T-H motif" evidence="4">
    <location>
        <begin position="26"/>
        <end position="45"/>
    </location>
</feature>
<protein>
    <recommendedName>
        <fullName evidence="5">HTH tetR-type domain-containing protein</fullName>
    </recommendedName>
</protein>
<evidence type="ECO:0000256" key="4">
    <source>
        <dbReference type="PROSITE-ProRule" id="PRU00335"/>
    </source>
</evidence>
<dbReference type="PANTHER" id="PTHR30055:SF234">
    <property type="entry name" value="HTH-TYPE TRANSCRIPTIONAL REGULATOR BETI"/>
    <property type="match status" value="1"/>
</dbReference>
<evidence type="ECO:0000256" key="1">
    <source>
        <dbReference type="ARBA" id="ARBA00023015"/>
    </source>
</evidence>
<accession>A0A1Q2CY69</accession>
<evidence type="ECO:0000256" key="3">
    <source>
        <dbReference type="ARBA" id="ARBA00023163"/>
    </source>
</evidence>
<dbReference type="SUPFAM" id="SSF46689">
    <property type="entry name" value="Homeodomain-like"/>
    <property type="match status" value="1"/>
</dbReference>
<name>A0A1Q2CY69_9ACTN</name>
<gene>
    <name evidence="6" type="ORF">BW733_09905</name>
</gene>
<evidence type="ECO:0000259" key="5">
    <source>
        <dbReference type="PROSITE" id="PS50977"/>
    </source>
</evidence>
<keyword evidence="3" id="KW-0804">Transcription</keyword>
<proteinExistence type="predicted"/>
<sequence length="185" mass="20704">MPPEQRRAAIIEATLPLIHRHGTAVTTRQVAEASRVAEGTIFRVFDSLQDLVEATIVSAFSREKLLEMLEGVDLGPDLETKTRSTLSLLTRHLDTIRSLMMAIHHTQGHPDHCIKDELEARRLELDGWLSERFAEHADELRFSPTQYVSFLRLLATGSVLHLDTEIDLDTAASMALGGALRKDQL</sequence>
<dbReference type="Pfam" id="PF00440">
    <property type="entry name" value="TetR_N"/>
    <property type="match status" value="1"/>
</dbReference>
<organism evidence="6 7">
    <name type="scientific">Tessaracoccus flavescens</name>
    <dbReference type="NCBI Taxonomy" id="399497"/>
    <lineage>
        <taxon>Bacteria</taxon>
        <taxon>Bacillati</taxon>
        <taxon>Actinomycetota</taxon>
        <taxon>Actinomycetes</taxon>
        <taxon>Propionibacteriales</taxon>
        <taxon>Propionibacteriaceae</taxon>
        <taxon>Tessaracoccus</taxon>
    </lineage>
</organism>
<dbReference type="STRING" id="399497.BW733_09905"/>
<dbReference type="PROSITE" id="PS50977">
    <property type="entry name" value="HTH_TETR_2"/>
    <property type="match status" value="1"/>
</dbReference>
<reference evidence="6 7" key="1">
    <citation type="journal article" date="2008" name="Int. J. Syst. Evol. Microbiol.">
        <title>Tessaracoccus flavescens sp. nov., isolated from marine sediment.</title>
        <authorList>
            <person name="Lee D.W."/>
            <person name="Lee S.D."/>
        </authorList>
    </citation>
    <scope>NUCLEOTIDE SEQUENCE [LARGE SCALE GENOMIC DNA]</scope>
    <source>
        <strain evidence="6 7">SST-39T</strain>
    </source>
</reference>
<dbReference type="InterPro" id="IPR009057">
    <property type="entry name" value="Homeodomain-like_sf"/>
</dbReference>
<keyword evidence="2 4" id="KW-0238">DNA-binding</keyword>
<dbReference type="AlphaFoldDB" id="A0A1Q2CY69"/>
<evidence type="ECO:0000256" key="2">
    <source>
        <dbReference type="ARBA" id="ARBA00023125"/>
    </source>
</evidence>
<dbReference type="EMBL" id="CP019607">
    <property type="protein sequence ID" value="AQP51092.1"/>
    <property type="molecule type" value="Genomic_DNA"/>
</dbReference>
<dbReference type="Gene3D" id="1.10.357.10">
    <property type="entry name" value="Tetracycline Repressor, domain 2"/>
    <property type="match status" value="1"/>
</dbReference>
<evidence type="ECO:0000313" key="7">
    <source>
        <dbReference type="Proteomes" id="UP000188235"/>
    </source>
</evidence>
<dbReference type="GO" id="GO:0003700">
    <property type="term" value="F:DNA-binding transcription factor activity"/>
    <property type="evidence" value="ECO:0007669"/>
    <property type="project" value="TreeGrafter"/>
</dbReference>
<keyword evidence="7" id="KW-1185">Reference proteome</keyword>
<dbReference type="KEGG" id="tfa:BW733_09905"/>
<evidence type="ECO:0000313" key="6">
    <source>
        <dbReference type="EMBL" id="AQP51092.1"/>
    </source>
</evidence>